<dbReference type="EMBL" id="JBHSCR010000014">
    <property type="protein sequence ID" value="MFC4348885.1"/>
    <property type="molecule type" value="Genomic_DNA"/>
</dbReference>
<dbReference type="EC" id="4.1.1.20" evidence="5 6"/>
<evidence type="ECO:0000256" key="2">
    <source>
        <dbReference type="ARBA" id="ARBA00022793"/>
    </source>
</evidence>
<feature type="binding site" evidence="5">
    <location>
        <position position="278"/>
    </location>
    <ligand>
        <name>substrate</name>
    </ligand>
</feature>
<comment type="cofactor">
    <cofactor evidence="1 5 7">
        <name>pyridoxal 5'-phosphate</name>
        <dbReference type="ChEBI" id="CHEBI:597326"/>
    </cofactor>
</comment>
<comment type="catalytic activity">
    <reaction evidence="5 7">
        <text>meso-2,6-diaminopimelate + H(+) = L-lysine + CO2</text>
        <dbReference type="Rhea" id="RHEA:15101"/>
        <dbReference type="ChEBI" id="CHEBI:15378"/>
        <dbReference type="ChEBI" id="CHEBI:16526"/>
        <dbReference type="ChEBI" id="CHEBI:32551"/>
        <dbReference type="ChEBI" id="CHEBI:57791"/>
        <dbReference type="EC" id="4.1.1.20"/>
    </reaction>
</comment>
<evidence type="ECO:0000256" key="7">
    <source>
        <dbReference type="RuleBase" id="RU003738"/>
    </source>
</evidence>
<keyword evidence="5" id="KW-0028">Amino-acid biosynthesis</keyword>
<keyword evidence="11" id="KW-1185">Reference proteome</keyword>
<keyword evidence="2 5" id="KW-0210">Decarboxylase</keyword>
<proteinExistence type="inferred from homology"/>
<keyword evidence="4 5" id="KW-0456">Lyase</keyword>
<evidence type="ECO:0000313" key="11">
    <source>
        <dbReference type="Proteomes" id="UP001595776"/>
    </source>
</evidence>
<dbReference type="Gene3D" id="3.20.20.10">
    <property type="entry name" value="Alanine racemase"/>
    <property type="match status" value="1"/>
</dbReference>
<organism evidence="10 11">
    <name type="scientific">Kordiimonas lipolytica</name>
    <dbReference type="NCBI Taxonomy" id="1662421"/>
    <lineage>
        <taxon>Bacteria</taxon>
        <taxon>Pseudomonadati</taxon>
        <taxon>Pseudomonadota</taxon>
        <taxon>Alphaproteobacteria</taxon>
        <taxon>Kordiimonadales</taxon>
        <taxon>Kordiimonadaceae</taxon>
        <taxon>Kordiimonas</taxon>
    </lineage>
</organism>
<protein>
    <recommendedName>
        <fullName evidence="5 6">Diaminopimelate decarboxylase</fullName>
        <shortName evidence="5">DAP decarboxylase</shortName>
        <shortName evidence="5">DAPDC</shortName>
        <ecNumber evidence="5 6">4.1.1.20</ecNumber>
    </recommendedName>
</protein>
<dbReference type="Pfam" id="PF00278">
    <property type="entry name" value="Orn_DAP_Arg_deC"/>
    <property type="match status" value="1"/>
</dbReference>
<dbReference type="InterPro" id="IPR022644">
    <property type="entry name" value="De-COase2_N"/>
</dbReference>
<feature type="binding site" evidence="5">
    <location>
        <begin position="275"/>
        <end position="278"/>
    </location>
    <ligand>
        <name>pyridoxal 5'-phosphate</name>
        <dbReference type="ChEBI" id="CHEBI:597326"/>
    </ligand>
</feature>
<evidence type="ECO:0000259" key="9">
    <source>
        <dbReference type="Pfam" id="PF02784"/>
    </source>
</evidence>
<feature type="binding site" evidence="5">
    <location>
        <position position="374"/>
    </location>
    <ligand>
        <name>pyridoxal 5'-phosphate</name>
        <dbReference type="ChEBI" id="CHEBI:597326"/>
    </ligand>
</feature>
<evidence type="ECO:0000256" key="4">
    <source>
        <dbReference type="ARBA" id="ARBA00023239"/>
    </source>
</evidence>
<dbReference type="SUPFAM" id="SSF50621">
    <property type="entry name" value="Alanine racemase C-terminal domain-like"/>
    <property type="match status" value="1"/>
</dbReference>
<dbReference type="HAMAP" id="MF_02120">
    <property type="entry name" value="LysA"/>
    <property type="match status" value="1"/>
</dbReference>
<feature type="binding site" evidence="5">
    <location>
        <position position="374"/>
    </location>
    <ligand>
        <name>substrate</name>
    </ligand>
</feature>
<dbReference type="PANTHER" id="PTHR43727:SF2">
    <property type="entry name" value="GROUP IV DECARBOXYLASE"/>
    <property type="match status" value="1"/>
</dbReference>
<dbReference type="PANTHER" id="PTHR43727">
    <property type="entry name" value="DIAMINOPIMELATE DECARBOXYLASE"/>
    <property type="match status" value="1"/>
</dbReference>
<sequence>MDHFHYQNGQLMAEDVPLSRIAAEVGTPVYVYSRATLERHYRVFSDAFEGLDALVCFAVKANSNIAVLRILAKAGAGADVVSLGELQRALKAGIPASKIAFAGVGKTRAEMAAALEAGIMQFNAESEAELEVLNEVAASMGKVAPISIRVNPDVDAKTHAKISTGKSENKFGIAWQKVDDVYARIGELSNLKAVGVDLHIGSQLTDLEPFRLAFERVVGLVRELRAKGHDIRHIDLGGGLGIPYDPDAEAPPAPADYGAMIKDVLGDMDCSIILEPGRLIAGNAGLLLTEMLYEKQGENRTFYILDAAMNDLSRPAMYDAYHAIVPVEEPKSGDTLRADFVGPICESSDVFTKQRITAPLKAGDLVAIKSAGAYGAVMASTYNSRPLVPEVLVDGDRYSVVRKRQSLEDLLSLDDVPSWLSDD</sequence>
<evidence type="ECO:0000256" key="6">
    <source>
        <dbReference type="NCBIfam" id="TIGR01048"/>
    </source>
</evidence>
<dbReference type="PRINTS" id="PR01179">
    <property type="entry name" value="ODADCRBXLASE"/>
</dbReference>
<feature type="binding site" evidence="5">
    <location>
        <position position="239"/>
    </location>
    <ligand>
        <name>pyridoxal 5'-phosphate</name>
        <dbReference type="ChEBI" id="CHEBI:597326"/>
    </ligand>
</feature>
<feature type="binding site" evidence="5">
    <location>
        <position position="318"/>
    </location>
    <ligand>
        <name>substrate</name>
    </ligand>
</feature>
<feature type="modified residue" description="N6-(pyridoxal phosphate)lysine" evidence="5">
    <location>
        <position position="60"/>
    </location>
</feature>
<feature type="domain" description="Orn/DAP/Arg decarboxylase 2 C-terminal" evidence="8">
    <location>
        <begin position="30"/>
        <end position="372"/>
    </location>
</feature>
<dbReference type="InterPro" id="IPR002986">
    <property type="entry name" value="DAP_deCOOHase_LysA"/>
</dbReference>
<feature type="domain" description="Orn/DAP/Arg decarboxylase 2 N-terminal" evidence="9">
    <location>
        <begin position="35"/>
        <end position="281"/>
    </location>
</feature>
<reference evidence="11" key="1">
    <citation type="journal article" date="2019" name="Int. J. Syst. Evol. Microbiol.">
        <title>The Global Catalogue of Microorganisms (GCM) 10K type strain sequencing project: providing services to taxonomists for standard genome sequencing and annotation.</title>
        <authorList>
            <consortium name="The Broad Institute Genomics Platform"/>
            <consortium name="The Broad Institute Genome Sequencing Center for Infectious Disease"/>
            <person name="Wu L."/>
            <person name="Ma J."/>
        </authorList>
    </citation>
    <scope>NUCLEOTIDE SEQUENCE [LARGE SCALE GENOMIC DNA]</scope>
    <source>
        <strain evidence="11">CGMCC 1.15304</strain>
    </source>
</reference>
<dbReference type="CDD" id="cd06828">
    <property type="entry name" value="PLPDE_III_DapDC"/>
    <property type="match status" value="1"/>
</dbReference>
<evidence type="ECO:0000259" key="8">
    <source>
        <dbReference type="Pfam" id="PF00278"/>
    </source>
</evidence>
<keyword evidence="3 5" id="KW-0663">Pyridoxal phosphate</keyword>
<evidence type="ECO:0000256" key="5">
    <source>
        <dbReference type="HAMAP-Rule" id="MF_02120"/>
    </source>
</evidence>
<name>A0ABV8UDG5_9PROT</name>
<evidence type="ECO:0000256" key="3">
    <source>
        <dbReference type="ARBA" id="ARBA00022898"/>
    </source>
</evidence>
<dbReference type="Proteomes" id="UP001595776">
    <property type="component" value="Unassembled WGS sequence"/>
</dbReference>
<dbReference type="InterPro" id="IPR022657">
    <property type="entry name" value="De-COase2_CS"/>
</dbReference>
<feature type="binding site" evidence="5">
    <location>
        <position position="346"/>
    </location>
    <ligand>
        <name>substrate</name>
    </ligand>
</feature>
<dbReference type="SUPFAM" id="SSF51419">
    <property type="entry name" value="PLP-binding barrel"/>
    <property type="match status" value="1"/>
</dbReference>
<evidence type="ECO:0000256" key="1">
    <source>
        <dbReference type="ARBA" id="ARBA00001933"/>
    </source>
</evidence>
<dbReference type="InterPro" id="IPR000183">
    <property type="entry name" value="Orn/DAP/Arg_de-COase"/>
</dbReference>
<dbReference type="GO" id="GO:0008836">
    <property type="term" value="F:diaminopimelate decarboxylase activity"/>
    <property type="evidence" value="ECO:0007669"/>
    <property type="project" value="UniProtKB-EC"/>
</dbReference>
<dbReference type="InterPro" id="IPR022643">
    <property type="entry name" value="De-COase2_C"/>
</dbReference>
<keyword evidence="5 7" id="KW-0457">Lysine biosynthesis</keyword>
<comment type="subunit">
    <text evidence="5">Homodimer.</text>
</comment>
<dbReference type="RefSeq" id="WP_068143520.1">
    <property type="nucleotide sequence ID" value="NZ_JBHSCR010000014.1"/>
</dbReference>
<comment type="pathway">
    <text evidence="5 7">Amino-acid biosynthesis; L-lysine biosynthesis via DAP pathway; L-lysine from DL-2,6-diaminopimelate: step 1/1.</text>
</comment>
<dbReference type="InterPro" id="IPR009006">
    <property type="entry name" value="Ala_racemase/Decarboxylase_C"/>
</dbReference>
<accession>A0ABV8UDG5</accession>
<dbReference type="InterPro" id="IPR029066">
    <property type="entry name" value="PLP-binding_barrel"/>
</dbReference>
<evidence type="ECO:0000313" key="10">
    <source>
        <dbReference type="EMBL" id="MFC4348885.1"/>
    </source>
</evidence>
<dbReference type="PROSITE" id="PS00879">
    <property type="entry name" value="ODR_DC_2_2"/>
    <property type="match status" value="1"/>
</dbReference>
<dbReference type="PROSITE" id="PS00878">
    <property type="entry name" value="ODR_DC_2_1"/>
    <property type="match status" value="1"/>
</dbReference>
<dbReference type="Gene3D" id="2.40.37.10">
    <property type="entry name" value="Lyase, Ornithine Decarboxylase, Chain A, domain 1"/>
    <property type="match status" value="1"/>
</dbReference>
<dbReference type="Pfam" id="PF02784">
    <property type="entry name" value="Orn_Arg_deC_N"/>
    <property type="match status" value="1"/>
</dbReference>
<feature type="binding site" evidence="5">
    <location>
        <position position="314"/>
    </location>
    <ligand>
        <name>substrate</name>
    </ligand>
</feature>
<comment type="similarity">
    <text evidence="5">Belongs to the Orn/Lys/Arg decarboxylase class-II family. LysA subfamily.</text>
</comment>
<comment type="caution">
    <text evidence="10">The sequence shown here is derived from an EMBL/GenBank/DDBJ whole genome shotgun (WGS) entry which is preliminary data.</text>
</comment>
<gene>
    <name evidence="5 10" type="primary">lysA</name>
    <name evidence="10" type="ORF">ACFO5Q_13610</name>
</gene>
<dbReference type="InterPro" id="IPR022653">
    <property type="entry name" value="De-COase2_pyr-phos_BS"/>
</dbReference>
<dbReference type="PRINTS" id="PR01181">
    <property type="entry name" value="DAPDCRBXLASE"/>
</dbReference>
<dbReference type="NCBIfam" id="TIGR01048">
    <property type="entry name" value="lysA"/>
    <property type="match status" value="1"/>
</dbReference>
<comment type="function">
    <text evidence="5">Specifically catalyzes the decarboxylation of meso-diaminopimelate (meso-DAP) to L-lysine.</text>
</comment>